<feature type="transmembrane region" description="Helical" evidence="1">
    <location>
        <begin position="445"/>
        <end position="463"/>
    </location>
</feature>
<keyword evidence="4" id="KW-1185">Reference proteome</keyword>
<dbReference type="PANTHER" id="PTHR22576:SF37">
    <property type="entry name" value="MUCOSA-ASSOCIATED LYMPHOID TISSUE LYMPHOMA TRANSLOCATION PROTEIN 1"/>
    <property type="match status" value="1"/>
</dbReference>
<feature type="transmembrane region" description="Helical" evidence="1">
    <location>
        <begin position="313"/>
        <end position="332"/>
    </location>
</feature>
<feature type="transmembrane region" description="Helical" evidence="1">
    <location>
        <begin position="413"/>
        <end position="433"/>
    </location>
</feature>
<dbReference type="InterPro" id="IPR052039">
    <property type="entry name" value="Caspase-related_regulators"/>
</dbReference>
<proteinExistence type="predicted"/>
<organism evidence="3 4">
    <name type="scientific">Kribbella sancticallisti</name>
    <dbReference type="NCBI Taxonomy" id="460087"/>
    <lineage>
        <taxon>Bacteria</taxon>
        <taxon>Bacillati</taxon>
        <taxon>Actinomycetota</taxon>
        <taxon>Actinomycetes</taxon>
        <taxon>Propionibacteriales</taxon>
        <taxon>Kribbellaceae</taxon>
        <taxon>Kribbella</taxon>
    </lineage>
</organism>
<sequence length="469" mass="50073">MVVTGEEPKRLVALWFGCHQPMTDGGGRMTDSGAAGRRLALIVATSAYEDDGLARLVSPAHDAAALAGVLADPAIGDFAVSSVLDAPSGQIAQTIEDFAAERERGDLLLLYLSCHGLKDEQGRLYFAARDTRRERLRSTAVSAGFVNDVLFASRSRRKVLLLDCCYSGAFARGLSVKADRSVHTADHFDARGLVVLTASDATQYAFEGDNPVGRATPSIFTASLADGLRTGAADIDGDGLVSVDDVYEYARRCLAEQPRLQSPRKWEFDVAGTIVLARSPTGAAPATSVTAALPVVLSADRGPVSTRIRQRQWWLGLLLFAATAVVLSALLTRWILDWVYFLGATDQLPSDGAGLVAAASGGAAWAVAYAVVDAARSLPARWYDLHLRWLVTLRQVFKPADAREFLRAVRAAVPLNVAVTILASVGVGALGYLYLGGSEGRDKAFPFAFTVLTGLLVGTYLTNEKRTKV</sequence>
<feature type="transmembrane region" description="Helical" evidence="1">
    <location>
        <begin position="352"/>
        <end position="372"/>
    </location>
</feature>
<gene>
    <name evidence="3" type="ORF">GCM10009789_43320</name>
</gene>
<dbReference type="Proteomes" id="UP001500393">
    <property type="component" value="Unassembled WGS sequence"/>
</dbReference>
<evidence type="ECO:0000313" key="3">
    <source>
        <dbReference type="EMBL" id="GAA1584986.1"/>
    </source>
</evidence>
<reference evidence="4" key="1">
    <citation type="journal article" date="2019" name="Int. J. Syst. Evol. Microbiol.">
        <title>The Global Catalogue of Microorganisms (GCM) 10K type strain sequencing project: providing services to taxonomists for standard genome sequencing and annotation.</title>
        <authorList>
            <consortium name="The Broad Institute Genomics Platform"/>
            <consortium name="The Broad Institute Genome Sequencing Center for Infectious Disease"/>
            <person name="Wu L."/>
            <person name="Ma J."/>
        </authorList>
    </citation>
    <scope>NUCLEOTIDE SEQUENCE [LARGE SCALE GENOMIC DNA]</scope>
    <source>
        <strain evidence="4">JCM 14969</strain>
    </source>
</reference>
<evidence type="ECO:0000259" key="2">
    <source>
        <dbReference type="Pfam" id="PF00656"/>
    </source>
</evidence>
<dbReference type="Pfam" id="PF00656">
    <property type="entry name" value="Peptidase_C14"/>
    <property type="match status" value="1"/>
</dbReference>
<dbReference type="Gene3D" id="3.40.50.1460">
    <property type="match status" value="1"/>
</dbReference>
<protein>
    <recommendedName>
        <fullName evidence="2">Peptidase C14 caspase domain-containing protein</fullName>
    </recommendedName>
</protein>
<dbReference type="InterPro" id="IPR029030">
    <property type="entry name" value="Caspase-like_dom_sf"/>
</dbReference>
<dbReference type="EMBL" id="BAAAOS010000028">
    <property type="protein sequence ID" value="GAA1584986.1"/>
    <property type="molecule type" value="Genomic_DNA"/>
</dbReference>
<dbReference type="PANTHER" id="PTHR22576">
    <property type="entry name" value="MUCOSA ASSOCIATED LYMPHOID TISSUE LYMPHOMA TRANSLOCATION PROTEIN 1/PARACASPASE"/>
    <property type="match status" value="1"/>
</dbReference>
<keyword evidence="1" id="KW-0472">Membrane</keyword>
<evidence type="ECO:0000256" key="1">
    <source>
        <dbReference type="SAM" id="Phobius"/>
    </source>
</evidence>
<name>A0ABP4PLS2_9ACTN</name>
<dbReference type="SUPFAM" id="SSF52129">
    <property type="entry name" value="Caspase-like"/>
    <property type="match status" value="1"/>
</dbReference>
<feature type="domain" description="Peptidase C14 caspase" evidence="2">
    <location>
        <begin position="37"/>
        <end position="254"/>
    </location>
</feature>
<dbReference type="NCBIfam" id="NF047832">
    <property type="entry name" value="caspase_w_EACC1"/>
    <property type="match status" value="1"/>
</dbReference>
<comment type="caution">
    <text evidence="3">The sequence shown here is derived from an EMBL/GenBank/DDBJ whole genome shotgun (WGS) entry which is preliminary data.</text>
</comment>
<keyword evidence="1" id="KW-1133">Transmembrane helix</keyword>
<dbReference type="InterPro" id="IPR011600">
    <property type="entry name" value="Pept_C14_caspase"/>
</dbReference>
<dbReference type="InterPro" id="IPR018247">
    <property type="entry name" value="EF_Hand_1_Ca_BS"/>
</dbReference>
<dbReference type="PROSITE" id="PS00018">
    <property type="entry name" value="EF_HAND_1"/>
    <property type="match status" value="1"/>
</dbReference>
<accession>A0ABP4PLS2</accession>
<evidence type="ECO:0000313" key="4">
    <source>
        <dbReference type="Proteomes" id="UP001500393"/>
    </source>
</evidence>
<keyword evidence="1" id="KW-0812">Transmembrane</keyword>